<protein>
    <submittedName>
        <fullName evidence="1">DUF4442 domain-containing protein</fullName>
    </submittedName>
</protein>
<evidence type="ECO:0000313" key="2">
    <source>
        <dbReference type="Proteomes" id="UP001156836"/>
    </source>
</evidence>
<comment type="caution">
    <text evidence="1">The sequence shown here is derived from an EMBL/GenBank/DDBJ whole genome shotgun (WGS) entry which is preliminary data.</text>
</comment>
<dbReference type="InterPro" id="IPR027961">
    <property type="entry name" value="DUF4442"/>
</dbReference>
<dbReference type="SUPFAM" id="SSF54637">
    <property type="entry name" value="Thioesterase/thiol ester dehydrase-isomerase"/>
    <property type="match status" value="1"/>
</dbReference>
<sequence>MRANTARHLINLWPPFLFTGIHATRIAADWRQVDVELRARWYTRNYVGTHFGGSMFAMTDPWFMLMLIHLMGPEYYVWDQAARIDFIKPGRGRLTARFALDDATLADIRARTADGAKYLPEFEVDIRDDADQVVARVHKTLYVRRKPAARG</sequence>
<evidence type="ECO:0000313" key="1">
    <source>
        <dbReference type="EMBL" id="GLS03393.1"/>
    </source>
</evidence>
<dbReference type="EMBL" id="BSOZ01000004">
    <property type="protein sequence ID" value="GLS03393.1"/>
    <property type="molecule type" value="Genomic_DNA"/>
</dbReference>
<organism evidence="1 2">
    <name type="scientific">Chitiniphilus shinanonensis</name>
    <dbReference type="NCBI Taxonomy" id="553088"/>
    <lineage>
        <taxon>Bacteria</taxon>
        <taxon>Pseudomonadati</taxon>
        <taxon>Pseudomonadota</taxon>
        <taxon>Betaproteobacteria</taxon>
        <taxon>Neisseriales</taxon>
        <taxon>Chitinibacteraceae</taxon>
        <taxon>Chitiniphilus</taxon>
    </lineage>
</organism>
<name>A0ABQ6BU18_9NEIS</name>
<dbReference type="InterPro" id="IPR029069">
    <property type="entry name" value="HotDog_dom_sf"/>
</dbReference>
<proteinExistence type="predicted"/>
<reference evidence="2" key="1">
    <citation type="journal article" date="2019" name="Int. J. Syst. Evol. Microbiol.">
        <title>The Global Catalogue of Microorganisms (GCM) 10K type strain sequencing project: providing services to taxonomists for standard genome sequencing and annotation.</title>
        <authorList>
            <consortium name="The Broad Institute Genomics Platform"/>
            <consortium name="The Broad Institute Genome Sequencing Center for Infectious Disease"/>
            <person name="Wu L."/>
            <person name="Ma J."/>
        </authorList>
    </citation>
    <scope>NUCLEOTIDE SEQUENCE [LARGE SCALE GENOMIC DNA]</scope>
    <source>
        <strain evidence="2">NBRC 104970</strain>
    </source>
</reference>
<dbReference type="Pfam" id="PF14539">
    <property type="entry name" value="DUF4442"/>
    <property type="match status" value="1"/>
</dbReference>
<gene>
    <name evidence="1" type="ORF">GCM10007860_05360</name>
</gene>
<accession>A0ABQ6BU18</accession>
<keyword evidence="2" id="KW-1185">Reference proteome</keyword>
<dbReference type="Gene3D" id="3.10.129.10">
    <property type="entry name" value="Hotdog Thioesterase"/>
    <property type="match status" value="1"/>
</dbReference>
<dbReference type="Proteomes" id="UP001156836">
    <property type="component" value="Unassembled WGS sequence"/>
</dbReference>
<dbReference type="RefSeq" id="WP_018747989.1">
    <property type="nucleotide sequence ID" value="NZ_BSOZ01000004.1"/>
</dbReference>